<name>A0A239EVP9_9FIRM</name>
<dbReference type="CDD" id="cd00130">
    <property type="entry name" value="PAS"/>
    <property type="match status" value="1"/>
</dbReference>
<dbReference type="AlphaFoldDB" id="A0A239EVP9"/>
<dbReference type="Pfam" id="PF00512">
    <property type="entry name" value="HisKA"/>
    <property type="match status" value="1"/>
</dbReference>
<dbReference type="Pfam" id="PF08447">
    <property type="entry name" value="PAS_3"/>
    <property type="match status" value="1"/>
</dbReference>
<dbReference type="CDD" id="cd16922">
    <property type="entry name" value="HATPase_EvgS-ArcB-TorS-like"/>
    <property type="match status" value="1"/>
</dbReference>
<dbReference type="InterPro" id="IPR036890">
    <property type="entry name" value="HATPase_C_sf"/>
</dbReference>
<dbReference type="InterPro" id="IPR035965">
    <property type="entry name" value="PAS-like_dom_sf"/>
</dbReference>
<dbReference type="Proteomes" id="UP000198304">
    <property type="component" value="Unassembled WGS sequence"/>
</dbReference>
<evidence type="ECO:0000259" key="9">
    <source>
        <dbReference type="PROSITE" id="PS50109"/>
    </source>
</evidence>
<protein>
    <recommendedName>
        <fullName evidence="2">histidine kinase</fullName>
        <ecNumber evidence="2">2.7.13.3</ecNumber>
    </recommendedName>
</protein>
<keyword evidence="4" id="KW-0808">Transferase</keyword>
<reference evidence="12 13" key="1">
    <citation type="submission" date="2017-06" db="EMBL/GenBank/DDBJ databases">
        <authorList>
            <person name="Kim H.J."/>
            <person name="Triplett B.A."/>
        </authorList>
    </citation>
    <scope>NUCLEOTIDE SEQUENCE [LARGE SCALE GENOMIC DNA]</scope>
    <source>
        <strain evidence="12 13">SCA</strain>
    </source>
</reference>
<evidence type="ECO:0000256" key="1">
    <source>
        <dbReference type="ARBA" id="ARBA00000085"/>
    </source>
</evidence>
<keyword evidence="3" id="KW-0597">Phosphoprotein</keyword>
<keyword evidence="8" id="KW-0902">Two-component regulatory system</keyword>
<dbReference type="EC" id="2.7.13.3" evidence="2"/>
<dbReference type="RefSeq" id="WP_089283235.1">
    <property type="nucleotide sequence ID" value="NZ_FZOJ01000011.1"/>
</dbReference>
<dbReference type="InterPro" id="IPR003594">
    <property type="entry name" value="HATPase_dom"/>
</dbReference>
<dbReference type="FunFam" id="1.10.287.130:FF:000001">
    <property type="entry name" value="Two-component sensor histidine kinase"/>
    <property type="match status" value="1"/>
</dbReference>
<dbReference type="SUPFAM" id="SSF55874">
    <property type="entry name" value="ATPase domain of HSP90 chaperone/DNA topoisomerase II/histidine kinase"/>
    <property type="match status" value="1"/>
</dbReference>
<dbReference type="InterPro" id="IPR000700">
    <property type="entry name" value="PAS-assoc_C"/>
</dbReference>
<dbReference type="Pfam" id="PF02518">
    <property type="entry name" value="HATPase_c"/>
    <property type="match status" value="1"/>
</dbReference>
<keyword evidence="5" id="KW-0547">Nucleotide-binding</keyword>
<keyword evidence="7" id="KW-0067">ATP-binding</keyword>
<sequence length="427" mass="49381">MQESPLNSPIFKPKTIEKLKHSRNNDKKLKITEEHFRLLADHAQDIIYLYQLYPEANFLYISPSVTKITGYTPKEYYVDSALASKIVYPKDYPILKNIFTGDYDFEKPSVLRFVRKDGTIIWLEQYNHPIYNEEGKMVSVEGIIRDITERRVLEELHRQREGQEKIKTEFFSNISHELRTPLNIILGTQQLLQLYLSNMEIEDPTKMKLNKHLKTMRQNCNRLIRLVNNLMDITKIDSGYFHLDLHNYNIVMIIESIVSSVKDYVKNKDLSLTFHSDCTKRVIACDTDKIERIMLNLLSNATKFTPGGGKIHIELIHTETAMKIVVEDTGVGIPKDKLNSVFKRFVQVDGSFTRSHEGTGIGLALVKSLVEMHQGTISVESEVGRGTKFIIHLPQHTVEDECSLPSECFLQRDQIEKIKVEFSDIYL</sequence>
<comment type="catalytic activity">
    <reaction evidence="1">
        <text>ATP + protein L-histidine = ADP + protein N-phospho-L-histidine.</text>
        <dbReference type="EC" id="2.7.13.3"/>
    </reaction>
</comment>
<dbReference type="PROSITE" id="PS50109">
    <property type="entry name" value="HIS_KIN"/>
    <property type="match status" value="1"/>
</dbReference>
<dbReference type="SUPFAM" id="SSF47384">
    <property type="entry name" value="Homodimeric domain of signal transducing histidine kinase"/>
    <property type="match status" value="1"/>
</dbReference>
<feature type="domain" description="PAC" evidence="11">
    <location>
        <begin position="107"/>
        <end position="159"/>
    </location>
</feature>
<dbReference type="PROSITE" id="PS50113">
    <property type="entry name" value="PAC"/>
    <property type="match status" value="1"/>
</dbReference>
<organism evidence="12 13">
    <name type="scientific">Anaerovirgula multivorans</name>
    <dbReference type="NCBI Taxonomy" id="312168"/>
    <lineage>
        <taxon>Bacteria</taxon>
        <taxon>Bacillati</taxon>
        <taxon>Bacillota</taxon>
        <taxon>Clostridia</taxon>
        <taxon>Peptostreptococcales</taxon>
        <taxon>Natronincolaceae</taxon>
        <taxon>Anaerovirgula</taxon>
    </lineage>
</organism>
<dbReference type="Gene3D" id="1.10.287.130">
    <property type="match status" value="1"/>
</dbReference>
<dbReference type="GO" id="GO:0000155">
    <property type="term" value="F:phosphorelay sensor kinase activity"/>
    <property type="evidence" value="ECO:0007669"/>
    <property type="project" value="InterPro"/>
</dbReference>
<dbReference type="InterPro" id="IPR003661">
    <property type="entry name" value="HisK_dim/P_dom"/>
</dbReference>
<accession>A0A239EVP9</accession>
<evidence type="ECO:0000256" key="3">
    <source>
        <dbReference type="ARBA" id="ARBA00022553"/>
    </source>
</evidence>
<dbReference type="Gene3D" id="3.30.450.20">
    <property type="entry name" value="PAS domain"/>
    <property type="match status" value="1"/>
</dbReference>
<evidence type="ECO:0000256" key="2">
    <source>
        <dbReference type="ARBA" id="ARBA00012438"/>
    </source>
</evidence>
<feature type="domain" description="Histidine kinase" evidence="9">
    <location>
        <begin position="173"/>
        <end position="397"/>
    </location>
</feature>
<gene>
    <name evidence="12" type="ORF">SAMN05446037_101158</name>
</gene>
<dbReference type="PANTHER" id="PTHR43547">
    <property type="entry name" value="TWO-COMPONENT HISTIDINE KINASE"/>
    <property type="match status" value="1"/>
</dbReference>
<dbReference type="InterPro" id="IPR001610">
    <property type="entry name" value="PAC"/>
</dbReference>
<dbReference type="GO" id="GO:0005524">
    <property type="term" value="F:ATP binding"/>
    <property type="evidence" value="ECO:0007669"/>
    <property type="project" value="UniProtKB-KW"/>
</dbReference>
<feature type="domain" description="PAS" evidence="10">
    <location>
        <begin position="32"/>
        <end position="99"/>
    </location>
</feature>
<dbReference type="PROSITE" id="PS50112">
    <property type="entry name" value="PAS"/>
    <property type="match status" value="1"/>
</dbReference>
<dbReference type="Gene3D" id="3.30.565.10">
    <property type="entry name" value="Histidine kinase-like ATPase, C-terminal domain"/>
    <property type="match status" value="1"/>
</dbReference>
<evidence type="ECO:0000313" key="13">
    <source>
        <dbReference type="Proteomes" id="UP000198304"/>
    </source>
</evidence>
<dbReference type="SMART" id="SM00086">
    <property type="entry name" value="PAC"/>
    <property type="match status" value="1"/>
</dbReference>
<dbReference type="SMART" id="SM00387">
    <property type="entry name" value="HATPase_c"/>
    <property type="match status" value="1"/>
</dbReference>
<dbReference type="FunFam" id="3.30.565.10:FF:000037">
    <property type="entry name" value="Hybrid sensor histidine kinase/response regulator"/>
    <property type="match status" value="1"/>
</dbReference>
<evidence type="ECO:0000256" key="5">
    <source>
        <dbReference type="ARBA" id="ARBA00022741"/>
    </source>
</evidence>
<dbReference type="SMART" id="SM00388">
    <property type="entry name" value="HisKA"/>
    <property type="match status" value="1"/>
</dbReference>
<proteinExistence type="predicted"/>
<dbReference type="InterPro" id="IPR036097">
    <property type="entry name" value="HisK_dim/P_sf"/>
</dbReference>
<evidence type="ECO:0000256" key="6">
    <source>
        <dbReference type="ARBA" id="ARBA00022777"/>
    </source>
</evidence>
<dbReference type="NCBIfam" id="TIGR00229">
    <property type="entry name" value="sensory_box"/>
    <property type="match status" value="1"/>
</dbReference>
<dbReference type="InterPro" id="IPR004358">
    <property type="entry name" value="Sig_transdc_His_kin-like_C"/>
</dbReference>
<dbReference type="OrthoDB" id="9813394at2"/>
<evidence type="ECO:0000256" key="4">
    <source>
        <dbReference type="ARBA" id="ARBA00022679"/>
    </source>
</evidence>
<keyword evidence="13" id="KW-1185">Reference proteome</keyword>
<evidence type="ECO:0000259" key="11">
    <source>
        <dbReference type="PROSITE" id="PS50113"/>
    </source>
</evidence>
<dbReference type="EMBL" id="FZOJ01000011">
    <property type="protein sequence ID" value="SNS48746.1"/>
    <property type="molecule type" value="Genomic_DNA"/>
</dbReference>
<evidence type="ECO:0000256" key="8">
    <source>
        <dbReference type="ARBA" id="ARBA00023012"/>
    </source>
</evidence>
<dbReference type="SUPFAM" id="SSF55785">
    <property type="entry name" value="PYP-like sensor domain (PAS domain)"/>
    <property type="match status" value="1"/>
</dbReference>
<dbReference type="InterPro" id="IPR013655">
    <property type="entry name" value="PAS_fold_3"/>
</dbReference>
<evidence type="ECO:0000313" key="12">
    <source>
        <dbReference type="EMBL" id="SNS48746.1"/>
    </source>
</evidence>
<dbReference type="PANTHER" id="PTHR43547:SF2">
    <property type="entry name" value="HYBRID SIGNAL TRANSDUCTION HISTIDINE KINASE C"/>
    <property type="match status" value="1"/>
</dbReference>
<dbReference type="CDD" id="cd00082">
    <property type="entry name" value="HisKA"/>
    <property type="match status" value="1"/>
</dbReference>
<evidence type="ECO:0000259" key="10">
    <source>
        <dbReference type="PROSITE" id="PS50112"/>
    </source>
</evidence>
<dbReference type="PRINTS" id="PR00344">
    <property type="entry name" value="BCTRLSENSOR"/>
</dbReference>
<dbReference type="InterPro" id="IPR005467">
    <property type="entry name" value="His_kinase_dom"/>
</dbReference>
<evidence type="ECO:0000256" key="7">
    <source>
        <dbReference type="ARBA" id="ARBA00022840"/>
    </source>
</evidence>
<keyword evidence="6" id="KW-0418">Kinase</keyword>
<dbReference type="InterPro" id="IPR000014">
    <property type="entry name" value="PAS"/>
</dbReference>